<keyword evidence="2 5" id="KW-0812">Transmembrane</keyword>
<comment type="caution">
    <text evidence="7">The sequence shown here is derived from an EMBL/GenBank/DDBJ whole genome shotgun (WGS) entry which is preliminary data.</text>
</comment>
<dbReference type="PANTHER" id="PTHR30221:SF1">
    <property type="entry name" value="SMALL-CONDUCTANCE MECHANOSENSITIVE CHANNEL"/>
    <property type="match status" value="1"/>
</dbReference>
<dbReference type="AlphaFoldDB" id="A0A916YES9"/>
<keyword evidence="8" id="KW-1185">Reference proteome</keyword>
<reference evidence="7" key="1">
    <citation type="journal article" date="2014" name="Int. J. Syst. Evol. Microbiol.">
        <title>Complete genome sequence of Corynebacterium casei LMG S-19264T (=DSM 44701T), isolated from a smear-ripened cheese.</title>
        <authorList>
            <consortium name="US DOE Joint Genome Institute (JGI-PGF)"/>
            <person name="Walter F."/>
            <person name="Albersmeier A."/>
            <person name="Kalinowski J."/>
            <person name="Ruckert C."/>
        </authorList>
    </citation>
    <scope>NUCLEOTIDE SEQUENCE</scope>
    <source>
        <strain evidence="7">CGMCC 1.15958</strain>
    </source>
</reference>
<feature type="transmembrane region" description="Helical" evidence="5">
    <location>
        <begin position="55"/>
        <end position="77"/>
    </location>
</feature>
<sequence>MLREIINDTERFSIMILCLILAFIVNLLAQNLVFKNILRKLSEKSDITRIRFFQHITATSIWLIGIGLALSFIPAFQTLSHTILAGAGMISIIVSLSSQQALSNIISGVLLIVYKPFKIGETIKVGDITGKVDDIDLRQTTLIDSDGNIVIIPNANMSNQTITKIVKQ</sequence>
<evidence type="ECO:0000256" key="3">
    <source>
        <dbReference type="ARBA" id="ARBA00022989"/>
    </source>
</evidence>
<feature type="domain" description="Mechanosensitive ion channel MscS" evidence="6">
    <location>
        <begin position="102"/>
        <end position="163"/>
    </location>
</feature>
<keyword evidence="4 5" id="KW-0472">Membrane</keyword>
<dbReference type="InterPro" id="IPR045275">
    <property type="entry name" value="MscS_archaea/bacteria_type"/>
</dbReference>
<keyword evidence="3 5" id="KW-1133">Transmembrane helix</keyword>
<dbReference type="Pfam" id="PF00924">
    <property type="entry name" value="MS_channel_2nd"/>
    <property type="match status" value="1"/>
</dbReference>
<accession>A0A916YES9</accession>
<name>A0A916YES9_9BACT</name>
<protein>
    <recommendedName>
        <fullName evidence="6">Mechanosensitive ion channel MscS domain-containing protein</fullName>
    </recommendedName>
</protein>
<dbReference type="Proteomes" id="UP000609064">
    <property type="component" value="Unassembled WGS sequence"/>
</dbReference>
<dbReference type="InterPro" id="IPR010920">
    <property type="entry name" value="LSM_dom_sf"/>
</dbReference>
<evidence type="ECO:0000256" key="4">
    <source>
        <dbReference type="ARBA" id="ARBA00023136"/>
    </source>
</evidence>
<dbReference type="Gene3D" id="2.30.30.60">
    <property type="match status" value="1"/>
</dbReference>
<evidence type="ECO:0000259" key="6">
    <source>
        <dbReference type="Pfam" id="PF00924"/>
    </source>
</evidence>
<feature type="transmembrane region" description="Helical" evidence="5">
    <location>
        <begin position="83"/>
        <end position="114"/>
    </location>
</feature>
<reference evidence="7" key="2">
    <citation type="submission" date="2020-09" db="EMBL/GenBank/DDBJ databases">
        <authorList>
            <person name="Sun Q."/>
            <person name="Zhou Y."/>
        </authorList>
    </citation>
    <scope>NUCLEOTIDE SEQUENCE</scope>
    <source>
        <strain evidence="7">CGMCC 1.15958</strain>
    </source>
</reference>
<dbReference type="InterPro" id="IPR006685">
    <property type="entry name" value="MscS_channel_2nd"/>
</dbReference>
<dbReference type="InterPro" id="IPR023408">
    <property type="entry name" value="MscS_beta-dom_sf"/>
</dbReference>
<dbReference type="GO" id="GO:0008381">
    <property type="term" value="F:mechanosensitive monoatomic ion channel activity"/>
    <property type="evidence" value="ECO:0007669"/>
    <property type="project" value="InterPro"/>
</dbReference>
<dbReference type="Gene3D" id="1.10.287.1260">
    <property type="match status" value="1"/>
</dbReference>
<dbReference type="GO" id="GO:0016020">
    <property type="term" value="C:membrane"/>
    <property type="evidence" value="ECO:0007669"/>
    <property type="project" value="UniProtKB-SubCell"/>
</dbReference>
<proteinExistence type="predicted"/>
<organism evidence="7 8">
    <name type="scientific">Emticicia aquatilis</name>
    <dbReference type="NCBI Taxonomy" id="1537369"/>
    <lineage>
        <taxon>Bacteria</taxon>
        <taxon>Pseudomonadati</taxon>
        <taxon>Bacteroidota</taxon>
        <taxon>Cytophagia</taxon>
        <taxon>Cytophagales</taxon>
        <taxon>Leadbetterellaceae</taxon>
        <taxon>Emticicia</taxon>
    </lineage>
</organism>
<dbReference type="EMBL" id="BMKK01000001">
    <property type="protein sequence ID" value="GGD42368.1"/>
    <property type="molecule type" value="Genomic_DNA"/>
</dbReference>
<dbReference type="PANTHER" id="PTHR30221">
    <property type="entry name" value="SMALL-CONDUCTANCE MECHANOSENSITIVE CHANNEL"/>
    <property type="match status" value="1"/>
</dbReference>
<dbReference type="SUPFAM" id="SSF50182">
    <property type="entry name" value="Sm-like ribonucleoproteins"/>
    <property type="match status" value="1"/>
</dbReference>
<gene>
    <name evidence="7" type="ORF">GCM10011514_02910</name>
</gene>
<comment type="subcellular location">
    <subcellularLocation>
        <location evidence="1">Membrane</location>
    </subcellularLocation>
</comment>
<evidence type="ECO:0000256" key="5">
    <source>
        <dbReference type="SAM" id="Phobius"/>
    </source>
</evidence>
<evidence type="ECO:0000256" key="2">
    <source>
        <dbReference type="ARBA" id="ARBA00022692"/>
    </source>
</evidence>
<evidence type="ECO:0000313" key="7">
    <source>
        <dbReference type="EMBL" id="GGD42368.1"/>
    </source>
</evidence>
<evidence type="ECO:0000313" key="8">
    <source>
        <dbReference type="Proteomes" id="UP000609064"/>
    </source>
</evidence>
<feature type="transmembrane region" description="Helical" evidence="5">
    <location>
        <begin position="12"/>
        <end position="34"/>
    </location>
</feature>
<evidence type="ECO:0000256" key="1">
    <source>
        <dbReference type="ARBA" id="ARBA00004370"/>
    </source>
</evidence>
<dbReference type="RefSeq" id="WP_188763912.1">
    <property type="nucleotide sequence ID" value="NZ_BMKK01000001.1"/>
</dbReference>